<dbReference type="PANTHER" id="PTHR33745">
    <property type="entry name" value="RSBT ANTAGONIST PROTEIN RSBS-RELATED"/>
    <property type="match status" value="1"/>
</dbReference>
<dbReference type="AlphaFoldDB" id="A0A2S9XDV7"/>
<dbReference type="Gene3D" id="3.30.750.24">
    <property type="entry name" value="STAS domain"/>
    <property type="match status" value="1"/>
</dbReference>
<evidence type="ECO:0000259" key="2">
    <source>
        <dbReference type="PROSITE" id="PS50112"/>
    </source>
</evidence>
<protein>
    <submittedName>
        <fullName evidence="4">Blue-light photoreceptor</fullName>
    </submittedName>
</protein>
<dbReference type="Pfam" id="PF01740">
    <property type="entry name" value="STAS"/>
    <property type="match status" value="1"/>
</dbReference>
<dbReference type="Gene3D" id="3.30.450.20">
    <property type="entry name" value="PAS domain"/>
    <property type="match status" value="1"/>
</dbReference>
<organism evidence="4 5">
    <name type="scientific">Enhygromyxa salina</name>
    <dbReference type="NCBI Taxonomy" id="215803"/>
    <lineage>
        <taxon>Bacteria</taxon>
        <taxon>Pseudomonadati</taxon>
        <taxon>Myxococcota</taxon>
        <taxon>Polyangia</taxon>
        <taxon>Nannocystales</taxon>
        <taxon>Nannocystaceae</taxon>
        <taxon>Enhygromyxa</taxon>
    </lineage>
</organism>
<comment type="caution">
    <text evidence="4">The sequence shown here is derived from an EMBL/GenBank/DDBJ whole genome shotgun (WGS) entry which is preliminary data.</text>
</comment>
<reference evidence="4 5" key="1">
    <citation type="submission" date="2018-03" db="EMBL/GenBank/DDBJ databases">
        <title>Draft Genome Sequences of the Obligatory Marine Myxobacteria Enhygromyxa salina SWB005.</title>
        <authorList>
            <person name="Poehlein A."/>
            <person name="Moghaddam J.A."/>
            <person name="Harms H."/>
            <person name="Alanjari M."/>
            <person name="Koenig G.M."/>
            <person name="Daniel R."/>
            <person name="Schaeberle T.F."/>
        </authorList>
    </citation>
    <scope>NUCLEOTIDE SEQUENCE [LARGE SCALE GENOMIC DNA]</scope>
    <source>
        <strain evidence="4 5">SWB005</strain>
    </source>
</reference>
<feature type="domain" description="PAS" evidence="2">
    <location>
        <begin position="22"/>
        <end position="94"/>
    </location>
</feature>
<feature type="domain" description="PAC" evidence="3">
    <location>
        <begin position="97"/>
        <end position="149"/>
    </location>
</feature>
<dbReference type="SMART" id="SM00091">
    <property type="entry name" value="PAS"/>
    <property type="match status" value="1"/>
</dbReference>
<name>A0A2S9XDV7_9BACT</name>
<dbReference type="Proteomes" id="UP000237968">
    <property type="component" value="Unassembled WGS sequence"/>
</dbReference>
<dbReference type="PROSITE" id="PS50112">
    <property type="entry name" value="PAS"/>
    <property type="match status" value="1"/>
</dbReference>
<dbReference type="SMART" id="SM00086">
    <property type="entry name" value="PAC"/>
    <property type="match status" value="1"/>
</dbReference>
<dbReference type="PANTHER" id="PTHR33745:SF3">
    <property type="entry name" value="RSBT CO-ANTAGONIST PROTEIN RSBRC"/>
    <property type="match status" value="1"/>
</dbReference>
<proteinExistence type="predicted"/>
<dbReference type="EMBL" id="PVNK01000260">
    <property type="protein sequence ID" value="PRP91044.1"/>
    <property type="molecule type" value="Genomic_DNA"/>
</dbReference>
<dbReference type="InterPro" id="IPR013655">
    <property type="entry name" value="PAS_fold_3"/>
</dbReference>
<keyword evidence="5" id="KW-1185">Reference proteome</keyword>
<dbReference type="CDD" id="cd00130">
    <property type="entry name" value="PAS"/>
    <property type="match status" value="1"/>
</dbReference>
<evidence type="ECO:0000313" key="5">
    <source>
        <dbReference type="Proteomes" id="UP000237968"/>
    </source>
</evidence>
<evidence type="ECO:0000256" key="1">
    <source>
        <dbReference type="ARBA" id="ARBA00022553"/>
    </source>
</evidence>
<gene>
    <name evidence="4" type="primary">pfyP_3</name>
    <name evidence="4" type="ORF">ENSA5_58930</name>
</gene>
<dbReference type="CDD" id="cd07041">
    <property type="entry name" value="STAS_RsbR_RsbS_like"/>
    <property type="match status" value="1"/>
</dbReference>
<dbReference type="InterPro" id="IPR000014">
    <property type="entry name" value="PAS"/>
</dbReference>
<dbReference type="InterPro" id="IPR036513">
    <property type="entry name" value="STAS_dom_sf"/>
</dbReference>
<dbReference type="InterPro" id="IPR002645">
    <property type="entry name" value="STAS_dom"/>
</dbReference>
<dbReference type="InterPro" id="IPR000700">
    <property type="entry name" value="PAS-assoc_C"/>
</dbReference>
<dbReference type="SUPFAM" id="SSF55785">
    <property type="entry name" value="PYP-like sensor domain (PAS domain)"/>
    <property type="match status" value="1"/>
</dbReference>
<keyword evidence="1" id="KW-0597">Phosphoprotein</keyword>
<accession>A0A2S9XDV7</accession>
<evidence type="ECO:0000259" key="3">
    <source>
        <dbReference type="PROSITE" id="PS50113"/>
    </source>
</evidence>
<dbReference type="SUPFAM" id="SSF52091">
    <property type="entry name" value="SpoIIaa-like"/>
    <property type="match status" value="1"/>
</dbReference>
<dbReference type="NCBIfam" id="TIGR00229">
    <property type="entry name" value="sensory_box"/>
    <property type="match status" value="1"/>
</dbReference>
<dbReference type="InterPro" id="IPR035965">
    <property type="entry name" value="PAS-like_dom_sf"/>
</dbReference>
<dbReference type="InterPro" id="IPR051932">
    <property type="entry name" value="Bact_StressResp_Reg"/>
</dbReference>
<dbReference type="OrthoDB" id="5503776at2"/>
<sequence length="287" mass="32020">MSNEVAALKAENLRLRAALDALETRGALVLEAANDGVWDWDLRTKEAVYSCRWSQVLGYADDEIANTIAAYFELIHHQDRARVQAAVDLHLETREPYAVDFRMRTKSGSWLEIQARGQAVWTEDGEPTRMAGVHTDVTERHLRERERLRNEELIAIQTDTIRALGVPILQVWKDILCLPIIGAVDEERATGMTSALLERVAATAVRFTVLDLTGAEFRADTAQYLARMTRSLRLIGGQGVLCGIGPRTAKILVDMDLDFDDVPVYRDLGDALRACLSQLSNASSRQS</sequence>
<dbReference type="Pfam" id="PF08447">
    <property type="entry name" value="PAS_3"/>
    <property type="match status" value="1"/>
</dbReference>
<evidence type="ECO:0000313" key="4">
    <source>
        <dbReference type="EMBL" id="PRP91044.1"/>
    </source>
</evidence>
<dbReference type="RefSeq" id="WP_106395090.1">
    <property type="nucleotide sequence ID" value="NZ_PVNK01000260.1"/>
</dbReference>
<dbReference type="InterPro" id="IPR001610">
    <property type="entry name" value="PAC"/>
</dbReference>
<keyword evidence="4" id="KW-0675">Receptor</keyword>
<dbReference type="PROSITE" id="PS50113">
    <property type="entry name" value="PAC"/>
    <property type="match status" value="1"/>
</dbReference>